<keyword evidence="7" id="KW-1185">Reference proteome</keyword>
<dbReference type="Pfam" id="PF00753">
    <property type="entry name" value="Lactamase_B"/>
    <property type="match status" value="1"/>
</dbReference>
<feature type="domain" description="Metallo-beta-lactamase" evidence="5">
    <location>
        <begin position="33"/>
        <end position="216"/>
    </location>
</feature>
<protein>
    <recommendedName>
        <fullName evidence="5">Metallo-beta-lactamase domain-containing protein</fullName>
    </recommendedName>
</protein>
<dbReference type="Gene3D" id="3.60.15.10">
    <property type="entry name" value="Ribonuclease Z/Hydroxyacylglutathione hydrolase-like"/>
    <property type="match status" value="1"/>
</dbReference>
<dbReference type="AlphaFoldDB" id="H1DLE2"/>
<keyword evidence="2" id="KW-0479">Metal-binding</keyword>
<dbReference type="HOGENOM" id="CLU_030571_5_2_10"/>
<evidence type="ECO:0000256" key="3">
    <source>
        <dbReference type="ARBA" id="ARBA00022801"/>
    </source>
</evidence>
<dbReference type="InterPro" id="IPR036866">
    <property type="entry name" value="RibonucZ/Hydroxyglut_hydro"/>
</dbReference>
<dbReference type="PATRIC" id="fig|742817.3.peg.3284"/>
<evidence type="ECO:0000256" key="4">
    <source>
        <dbReference type="ARBA" id="ARBA00022833"/>
    </source>
</evidence>
<evidence type="ECO:0000259" key="5">
    <source>
        <dbReference type="SMART" id="SM00849"/>
    </source>
</evidence>
<dbReference type="GO" id="GO:0016787">
    <property type="term" value="F:hydrolase activity"/>
    <property type="evidence" value="ECO:0007669"/>
    <property type="project" value="UniProtKB-KW"/>
</dbReference>
<evidence type="ECO:0000256" key="2">
    <source>
        <dbReference type="ARBA" id="ARBA00022723"/>
    </source>
</evidence>
<proteinExistence type="predicted"/>
<evidence type="ECO:0000313" key="6">
    <source>
        <dbReference type="EMBL" id="EHP44970.1"/>
    </source>
</evidence>
<dbReference type="Proteomes" id="UP000004892">
    <property type="component" value="Unassembled WGS sequence"/>
</dbReference>
<dbReference type="InterPro" id="IPR051453">
    <property type="entry name" value="MBL_Glyoxalase_II"/>
</dbReference>
<dbReference type="SUPFAM" id="SSF56281">
    <property type="entry name" value="Metallo-hydrolase/oxidoreductase"/>
    <property type="match status" value="1"/>
</dbReference>
<keyword evidence="4" id="KW-0862">Zinc</keyword>
<reference evidence="6 7" key="1">
    <citation type="submission" date="2012-01" db="EMBL/GenBank/DDBJ databases">
        <title>The Genome Sequence of Odoribacter laneus YIT 12061.</title>
        <authorList>
            <consortium name="The Broad Institute Genome Sequencing Platform"/>
            <person name="Earl A."/>
            <person name="Ward D."/>
            <person name="Feldgarden M."/>
            <person name="Gevers D."/>
            <person name="Morotomi M."/>
            <person name="Young S.K."/>
            <person name="Zeng Q."/>
            <person name="Gargeya S."/>
            <person name="Fitzgerald M."/>
            <person name="Haas B."/>
            <person name="Abouelleil A."/>
            <person name="Alvarado L."/>
            <person name="Arachchi H.M."/>
            <person name="Berlin A."/>
            <person name="Chapman S.B."/>
            <person name="Gearin G."/>
            <person name="Goldberg J."/>
            <person name="Griggs A."/>
            <person name="Gujja S."/>
            <person name="Hansen M."/>
            <person name="Heiman D."/>
            <person name="Howarth C."/>
            <person name="Larimer J."/>
            <person name="Lui A."/>
            <person name="MacDonald P.J.P."/>
            <person name="McCowen C."/>
            <person name="Montmayeur A."/>
            <person name="Murphy C."/>
            <person name="Neiman D."/>
            <person name="Pearson M."/>
            <person name="Priest M."/>
            <person name="Roberts A."/>
            <person name="Saif S."/>
            <person name="Shea T."/>
            <person name="Sisk P."/>
            <person name="Stolte C."/>
            <person name="Sykes S."/>
            <person name="Wortman J."/>
            <person name="Nusbaum C."/>
            <person name="Birren B."/>
        </authorList>
    </citation>
    <scope>NUCLEOTIDE SEQUENCE [LARGE SCALE GENOMIC DNA]</scope>
    <source>
        <strain evidence="6 7">YIT 12061</strain>
    </source>
</reference>
<name>H1DLE2_9BACT</name>
<comment type="caution">
    <text evidence="6">The sequence shown here is derived from an EMBL/GenBank/DDBJ whole genome shotgun (WGS) entry which is preliminary data.</text>
</comment>
<dbReference type="eggNOG" id="COG0491">
    <property type="taxonomic scope" value="Bacteria"/>
</dbReference>
<accession>H1DLE2</accession>
<sequence>MLPDGLPAVYLQLMEDILYNKFEVIRFINHPVPSNSYVVYDKNSRKCIIIDPGSKNPREISTYISENSLFLQYILLTHEHFDHMWGVKPLLNEFHPQLVCSKRCAQKISVPQNYYNLLYYNSEEYHHIDSVDIITEEVNNHLHSYPFDIYFINTPGHSSSSICIHIGNYLFTGDTIMNGFKPFIKKRHEGSIEEFQGSIELIFNSFSPHVLVYPGHGESFTLGMVEEFYRNYK</sequence>
<evidence type="ECO:0000256" key="1">
    <source>
        <dbReference type="ARBA" id="ARBA00001947"/>
    </source>
</evidence>
<dbReference type="SMART" id="SM00849">
    <property type="entry name" value="Lactamase_B"/>
    <property type="match status" value="1"/>
</dbReference>
<gene>
    <name evidence="6" type="ORF">HMPREF9449_03078</name>
</gene>
<dbReference type="CDD" id="cd06262">
    <property type="entry name" value="metallo-hydrolase-like_MBL-fold"/>
    <property type="match status" value="1"/>
</dbReference>
<dbReference type="InterPro" id="IPR001279">
    <property type="entry name" value="Metallo-B-lactamas"/>
</dbReference>
<dbReference type="STRING" id="742817.HMPREF9449_03078"/>
<comment type="cofactor">
    <cofactor evidence="1">
        <name>Zn(2+)</name>
        <dbReference type="ChEBI" id="CHEBI:29105"/>
    </cofactor>
</comment>
<dbReference type="PANTHER" id="PTHR46233:SF3">
    <property type="entry name" value="HYDROXYACYLGLUTATHIONE HYDROLASE GLOC"/>
    <property type="match status" value="1"/>
</dbReference>
<dbReference type="GO" id="GO:0046872">
    <property type="term" value="F:metal ion binding"/>
    <property type="evidence" value="ECO:0007669"/>
    <property type="project" value="UniProtKB-KW"/>
</dbReference>
<evidence type="ECO:0000313" key="7">
    <source>
        <dbReference type="Proteomes" id="UP000004892"/>
    </source>
</evidence>
<dbReference type="PANTHER" id="PTHR46233">
    <property type="entry name" value="HYDROXYACYLGLUTATHIONE HYDROLASE GLOC"/>
    <property type="match status" value="1"/>
</dbReference>
<keyword evidence="3" id="KW-0378">Hydrolase</keyword>
<organism evidence="6 7">
    <name type="scientific">Odoribacter laneus YIT 12061</name>
    <dbReference type="NCBI Taxonomy" id="742817"/>
    <lineage>
        <taxon>Bacteria</taxon>
        <taxon>Pseudomonadati</taxon>
        <taxon>Bacteroidota</taxon>
        <taxon>Bacteroidia</taxon>
        <taxon>Bacteroidales</taxon>
        <taxon>Odoribacteraceae</taxon>
        <taxon>Odoribacter</taxon>
    </lineage>
</organism>
<dbReference type="EMBL" id="ADMC01000038">
    <property type="protein sequence ID" value="EHP44970.1"/>
    <property type="molecule type" value="Genomic_DNA"/>
</dbReference>